<keyword evidence="6" id="KW-0732">Signal</keyword>
<dbReference type="SMART" id="SM00228">
    <property type="entry name" value="PDZ"/>
    <property type="match status" value="1"/>
</dbReference>
<evidence type="ECO:0000256" key="5">
    <source>
        <dbReference type="RuleBase" id="RU004404"/>
    </source>
</evidence>
<dbReference type="OrthoDB" id="9812068at2"/>
<dbReference type="InterPro" id="IPR036034">
    <property type="entry name" value="PDZ_sf"/>
</dbReference>
<dbReference type="GO" id="GO:0007165">
    <property type="term" value="P:signal transduction"/>
    <property type="evidence" value="ECO:0007669"/>
    <property type="project" value="TreeGrafter"/>
</dbReference>
<reference evidence="8 9" key="1">
    <citation type="submission" date="2019-06" db="EMBL/GenBank/DDBJ databases">
        <title>A novel bacterium of genus Marinomonas, isolated from coastal sand.</title>
        <authorList>
            <person name="Huang H."/>
            <person name="Mo K."/>
            <person name="Hu Y."/>
        </authorList>
    </citation>
    <scope>NUCLEOTIDE SEQUENCE [LARGE SCALE GENOMIC DNA]</scope>
    <source>
        <strain evidence="8 9">HB171799</strain>
    </source>
</reference>
<dbReference type="InterPro" id="IPR029045">
    <property type="entry name" value="ClpP/crotonase-like_dom_sf"/>
</dbReference>
<dbReference type="InterPro" id="IPR001478">
    <property type="entry name" value="PDZ"/>
</dbReference>
<dbReference type="GO" id="GO:0008236">
    <property type="term" value="F:serine-type peptidase activity"/>
    <property type="evidence" value="ECO:0007669"/>
    <property type="project" value="UniProtKB-KW"/>
</dbReference>
<dbReference type="Pfam" id="PF00595">
    <property type="entry name" value="PDZ"/>
    <property type="match status" value="1"/>
</dbReference>
<sequence>MTYKHLFVGLLSTSILASTHLFAVEPLQPSPDYSRVSREIVDMLEGVHYNKLTIDDSVSSQAFDNYLDAIDPTRSFFLQSDIDSLEKYRYQFDDALRQGDTSIAYEIYNLYLERAESRLEYTLDHVIDMVKGFDYSKQESLSLDPDTIPWAKTTEQLDDYWRKRVKNRALTLKLNGESDDKIIDIIERRYKNQLRLVQQTHASDIFQTFANSVAEVLDPHTSYFAPRASETFNINMSLSLEGIGAVLQMEDDYTRVVRLIPGGPAERQSELQPNDRIIAVGQEGKNMVDVVGMRLDDVVDMIRGERGTKVQLEIIPSQGDGQTSRKIAIVRDKVKLEDQSAQKRIIEVKRGDQTYKVGVIELPTFYSDFAAIQAGDRNFKSSTRDTKRLIEELRQEDVTAIILDLRNNGGGSLQEANALAGLFIPAGPVVQIRDASGRVSILGDTDRSVTYSGPLAVLVNRMSASASEIVAGALQDYGRALILGGQTFGKGTVQVLQELDKGQLKITQAKFYRVSGESTQHKGVHPDIAFPSLLDENSVGESALDNPLPWDQIHETRYPVYWDFASYLPELEQRHDARVEKDPDFTALVEQIEEVRLQSEQFKSISLNLKDREQQRNEGETRELARENKRRKALGLPQVKRIEDIATHTEDDDLPDAYAKEASEILLDFIALYQQQNS</sequence>
<dbReference type="InterPro" id="IPR040573">
    <property type="entry name" value="TSP_N"/>
</dbReference>
<feature type="signal peptide" evidence="6">
    <location>
        <begin position="1"/>
        <end position="23"/>
    </location>
</feature>
<comment type="caution">
    <text evidence="8">The sequence shown here is derived from an EMBL/GenBank/DDBJ whole genome shotgun (WGS) entry which is preliminary data.</text>
</comment>
<dbReference type="Pfam" id="PF11818">
    <property type="entry name" value="DUF3340"/>
    <property type="match status" value="1"/>
</dbReference>
<evidence type="ECO:0000256" key="1">
    <source>
        <dbReference type="ARBA" id="ARBA00009179"/>
    </source>
</evidence>
<comment type="similarity">
    <text evidence="1 5">Belongs to the peptidase S41A family.</text>
</comment>
<dbReference type="Gene3D" id="3.90.226.10">
    <property type="entry name" value="2-enoyl-CoA Hydratase, Chain A, domain 1"/>
    <property type="match status" value="1"/>
</dbReference>
<dbReference type="Proteomes" id="UP000315901">
    <property type="component" value="Unassembled WGS sequence"/>
</dbReference>
<dbReference type="PANTHER" id="PTHR32060">
    <property type="entry name" value="TAIL-SPECIFIC PROTEASE"/>
    <property type="match status" value="1"/>
</dbReference>
<accession>A0A501WFL0</accession>
<evidence type="ECO:0000313" key="9">
    <source>
        <dbReference type="Proteomes" id="UP000315901"/>
    </source>
</evidence>
<dbReference type="InterPro" id="IPR020992">
    <property type="entry name" value="Tail_Prtase_C"/>
</dbReference>
<dbReference type="EMBL" id="VFRR01000040">
    <property type="protein sequence ID" value="TPE47592.1"/>
    <property type="molecule type" value="Genomic_DNA"/>
</dbReference>
<dbReference type="SUPFAM" id="SSF50156">
    <property type="entry name" value="PDZ domain-like"/>
    <property type="match status" value="1"/>
</dbReference>
<organism evidence="8 9">
    <name type="scientific">Maribrevibacterium harenarium</name>
    <dbReference type="NCBI Taxonomy" id="2589817"/>
    <lineage>
        <taxon>Bacteria</taxon>
        <taxon>Pseudomonadati</taxon>
        <taxon>Pseudomonadota</taxon>
        <taxon>Gammaproteobacteria</taxon>
        <taxon>Oceanospirillales</taxon>
        <taxon>Oceanospirillaceae</taxon>
        <taxon>Maribrevibacterium</taxon>
    </lineage>
</organism>
<dbReference type="GO" id="GO:0006508">
    <property type="term" value="P:proteolysis"/>
    <property type="evidence" value="ECO:0007669"/>
    <property type="project" value="UniProtKB-KW"/>
</dbReference>
<dbReference type="InterPro" id="IPR005151">
    <property type="entry name" value="Tail-specific_protease"/>
</dbReference>
<protein>
    <submittedName>
        <fullName evidence="8">Tail-specific protease</fullName>
    </submittedName>
</protein>
<dbReference type="AlphaFoldDB" id="A0A501WFL0"/>
<dbReference type="NCBIfam" id="TIGR00225">
    <property type="entry name" value="prc"/>
    <property type="match status" value="1"/>
</dbReference>
<dbReference type="GO" id="GO:0004175">
    <property type="term" value="F:endopeptidase activity"/>
    <property type="evidence" value="ECO:0007669"/>
    <property type="project" value="TreeGrafter"/>
</dbReference>
<proteinExistence type="inferred from homology"/>
<evidence type="ECO:0000313" key="8">
    <source>
        <dbReference type="EMBL" id="TPE47592.1"/>
    </source>
</evidence>
<evidence type="ECO:0000256" key="2">
    <source>
        <dbReference type="ARBA" id="ARBA00022670"/>
    </source>
</evidence>
<dbReference type="CDD" id="cd06782">
    <property type="entry name" value="cpPDZ_CPP-like"/>
    <property type="match status" value="1"/>
</dbReference>
<dbReference type="SMART" id="SM00245">
    <property type="entry name" value="TSPc"/>
    <property type="match status" value="1"/>
</dbReference>
<gene>
    <name evidence="8" type="ORF">FJM67_14280</name>
</gene>
<keyword evidence="9" id="KW-1185">Reference proteome</keyword>
<dbReference type="GO" id="GO:0030288">
    <property type="term" value="C:outer membrane-bounded periplasmic space"/>
    <property type="evidence" value="ECO:0007669"/>
    <property type="project" value="TreeGrafter"/>
</dbReference>
<feature type="domain" description="PDZ" evidence="7">
    <location>
        <begin position="233"/>
        <end position="303"/>
    </location>
</feature>
<dbReference type="PROSITE" id="PS50106">
    <property type="entry name" value="PDZ"/>
    <property type="match status" value="1"/>
</dbReference>
<name>A0A501WFL0_9GAMM</name>
<dbReference type="CDD" id="cd07560">
    <property type="entry name" value="Peptidase_S41_CPP"/>
    <property type="match status" value="1"/>
</dbReference>
<evidence type="ECO:0000256" key="4">
    <source>
        <dbReference type="ARBA" id="ARBA00022825"/>
    </source>
</evidence>
<dbReference type="RefSeq" id="WP_140590624.1">
    <property type="nucleotide sequence ID" value="NZ_VFRR01000040.1"/>
</dbReference>
<dbReference type="InterPro" id="IPR004447">
    <property type="entry name" value="Peptidase_S41A"/>
</dbReference>
<evidence type="ECO:0000259" key="7">
    <source>
        <dbReference type="PROSITE" id="PS50106"/>
    </source>
</evidence>
<evidence type="ECO:0000256" key="3">
    <source>
        <dbReference type="ARBA" id="ARBA00022801"/>
    </source>
</evidence>
<dbReference type="Pfam" id="PF03572">
    <property type="entry name" value="Peptidase_S41"/>
    <property type="match status" value="1"/>
</dbReference>
<keyword evidence="2 5" id="KW-0645">Protease</keyword>
<keyword evidence="3 5" id="KW-0378">Hydrolase</keyword>
<dbReference type="SUPFAM" id="SSF52096">
    <property type="entry name" value="ClpP/crotonase"/>
    <property type="match status" value="1"/>
</dbReference>
<dbReference type="FunFam" id="3.90.226.10:FF:000090">
    <property type="entry name" value="Tail-specific protease"/>
    <property type="match status" value="1"/>
</dbReference>
<dbReference type="Gene3D" id="2.30.42.10">
    <property type="match status" value="1"/>
</dbReference>
<keyword evidence="4 5" id="KW-0720">Serine protease</keyword>
<dbReference type="PANTHER" id="PTHR32060:SF22">
    <property type="entry name" value="CARBOXYL-TERMINAL-PROCESSING PEPTIDASE 3, CHLOROPLASTIC"/>
    <property type="match status" value="1"/>
</dbReference>
<dbReference type="Pfam" id="PF17804">
    <property type="entry name" value="TSP_NTD"/>
    <property type="match status" value="1"/>
</dbReference>
<feature type="chain" id="PRO_5021257681" evidence="6">
    <location>
        <begin position="24"/>
        <end position="678"/>
    </location>
</feature>
<evidence type="ECO:0000256" key="6">
    <source>
        <dbReference type="SAM" id="SignalP"/>
    </source>
</evidence>